<sequence>MLDVVVTEEFVRQELIKLGPDASHDWWHIDRVRNLALSLAEQENLEEASLEIIEHASLLHDVADWKYSGCKDAGRTTVQAFLESQNVKPDQMNSILGIIAGIGFKDELASGCQHVTRELAVVQDADRLDAIGAVGIARCFTYGGCFKRVLHDPSVKPRDGLTKQAYMDKSFQQTTINHFHEKLLKLKDMMKTNAGKRMAQHRHRFMEEFVTEFYREWDGLL</sequence>
<accession>I0YRT9</accession>
<comment type="caution">
    <text evidence="1">The sequence shown here is derived from an EMBL/GenBank/DDBJ whole genome shotgun (WGS) entry which is preliminary data.</text>
</comment>
<dbReference type="SUPFAM" id="SSF109604">
    <property type="entry name" value="HD-domain/PDEase-like"/>
    <property type="match status" value="1"/>
</dbReference>
<dbReference type="eggNOG" id="ENOG502QSR7">
    <property type="taxonomic scope" value="Eukaryota"/>
</dbReference>
<evidence type="ECO:0000313" key="2">
    <source>
        <dbReference type="Proteomes" id="UP000007264"/>
    </source>
</evidence>
<dbReference type="InterPro" id="IPR003607">
    <property type="entry name" value="HD/PDEase_dom"/>
</dbReference>
<dbReference type="OrthoDB" id="16547at2759"/>
<evidence type="ECO:0000313" key="1">
    <source>
        <dbReference type="EMBL" id="EIE21108.1"/>
    </source>
</evidence>
<proteinExistence type="predicted"/>
<gene>
    <name evidence="1" type="ORF">COCSUDRAFT_24911</name>
</gene>
<dbReference type="Gene3D" id="1.10.472.50">
    <property type="entry name" value="HD-domain/PDEase-like"/>
    <property type="match status" value="1"/>
</dbReference>
<dbReference type="EMBL" id="AGSI01000013">
    <property type="protein sequence ID" value="EIE21108.1"/>
    <property type="molecule type" value="Genomic_DNA"/>
</dbReference>
<dbReference type="PANTHER" id="PTHR33594:SF1">
    <property type="entry name" value="HD_PDEASE DOMAIN-CONTAINING PROTEIN"/>
    <property type="match status" value="1"/>
</dbReference>
<organism evidence="1 2">
    <name type="scientific">Coccomyxa subellipsoidea (strain C-169)</name>
    <name type="common">Green microalga</name>
    <dbReference type="NCBI Taxonomy" id="574566"/>
    <lineage>
        <taxon>Eukaryota</taxon>
        <taxon>Viridiplantae</taxon>
        <taxon>Chlorophyta</taxon>
        <taxon>core chlorophytes</taxon>
        <taxon>Trebouxiophyceae</taxon>
        <taxon>Trebouxiophyceae incertae sedis</taxon>
        <taxon>Coccomyxaceae</taxon>
        <taxon>Coccomyxa</taxon>
        <taxon>Coccomyxa subellipsoidea</taxon>
    </lineage>
</organism>
<dbReference type="KEGG" id="csl:COCSUDRAFT_24911"/>
<dbReference type="RefSeq" id="XP_005645652.1">
    <property type="nucleotide sequence ID" value="XM_005645595.1"/>
</dbReference>
<dbReference type="AlphaFoldDB" id="I0YRT9"/>
<name>I0YRT9_COCSC</name>
<dbReference type="STRING" id="574566.I0YRT9"/>
<reference evidence="1 2" key="1">
    <citation type="journal article" date="2012" name="Genome Biol.">
        <title>The genome of the polar eukaryotic microalga coccomyxa subellipsoidea reveals traits of cold adaptation.</title>
        <authorList>
            <person name="Blanc G."/>
            <person name="Agarkova I."/>
            <person name="Grimwood J."/>
            <person name="Kuo A."/>
            <person name="Brueggeman A."/>
            <person name="Dunigan D."/>
            <person name="Gurnon J."/>
            <person name="Ladunga I."/>
            <person name="Lindquist E."/>
            <person name="Lucas S."/>
            <person name="Pangilinan J."/>
            <person name="Proschold T."/>
            <person name="Salamov A."/>
            <person name="Schmutz J."/>
            <person name="Weeks D."/>
            <person name="Yamada T."/>
            <person name="Claverie J.M."/>
            <person name="Grigoriev I."/>
            <person name="Van Etten J."/>
            <person name="Lomsadze A."/>
            <person name="Borodovsky M."/>
        </authorList>
    </citation>
    <scope>NUCLEOTIDE SEQUENCE [LARGE SCALE GENOMIC DNA]</scope>
    <source>
        <strain evidence="1 2">C-169</strain>
    </source>
</reference>
<dbReference type="PANTHER" id="PTHR33594">
    <property type="entry name" value="SUPERFAMILY HYDROLASE, PUTATIVE (AFU_ORTHOLOGUE AFUA_1G03035)-RELATED"/>
    <property type="match status" value="1"/>
</dbReference>
<dbReference type="Proteomes" id="UP000007264">
    <property type="component" value="Unassembled WGS sequence"/>
</dbReference>
<keyword evidence="2" id="KW-1185">Reference proteome</keyword>
<dbReference type="GeneID" id="17039090"/>
<dbReference type="Gene3D" id="1.20.58.1910">
    <property type="match status" value="1"/>
</dbReference>
<dbReference type="CDD" id="cd00077">
    <property type="entry name" value="HDc"/>
    <property type="match status" value="1"/>
</dbReference>
<protein>
    <submittedName>
        <fullName evidence="1">HD repeat domain-containing protein</fullName>
    </submittedName>
</protein>